<name>A0AA41XAN3_9BACI</name>
<dbReference type="Gene3D" id="3.30.420.10">
    <property type="entry name" value="Ribonuclease H-like superfamily/Ribonuclease H"/>
    <property type="match status" value="1"/>
</dbReference>
<feature type="domain" description="BRCT" evidence="4">
    <location>
        <begin position="212"/>
        <end position="307"/>
    </location>
</feature>
<evidence type="ECO:0000256" key="1">
    <source>
        <dbReference type="ARBA" id="ARBA00022722"/>
    </source>
</evidence>
<dbReference type="PANTHER" id="PTHR30231:SF42">
    <property type="entry name" value="EXONUCLEASE"/>
    <property type="match status" value="1"/>
</dbReference>
<dbReference type="GO" id="GO:0003676">
    <property type="term" value="F:nucleic acid binding"/>
    <property type="evidence" value="ECO:0007669"/>
    <property type="project" value="InterPro"/>
</dbReference>
<accession>A0AA41XAN3</accession>
<keyword evidence="2" id="KW-0378">Hydrolase</keyword>
<sequence length="307" mass="34482">MKDFVAFDFETANQRRHSICSVGMVFVENGEIVDTLYELIHPEEAFNPHNIAVHGITPADVQHAPTFDSFYREHHGRFAGKLLVAHYLPFDGYALRDNLARYGITPAFNQLLCTYQLSKKLLPEQPSHTLKHLTQHFGIQLSNHHHALDDARACAEIMLHLTHDFQIRSLEALYEKTRITAGEIAPGTYVPSRASAAKSKRSISIPASQNADPARALYGKRIVFTGKLESLTRTKAAELTAQQGGLPQDYVDEHTDYVVIGNKPSPFQRGNKSSKIKQAELLQQQGKPIRMISEAQFQDLIDKSKKL</sequence>
<evidence type="ECO:0000313" key="5">
    <source>
        <dbReference type="EMBL" id="MCP8969995.1"/>
    </source>
</evidence>
<evidence type="ECO:0000256" key="2">
    <source>
        <dbReference type="ARBA" id="ARBA00022801"/>
    </source>
</evidence>
<dbReference type="InterPro" id="IPR012337">
    <property type="entry name" value="RNaseH-like_sf"/>
</dbReference>
<dbReference type="AlphaFoldDB" id="A0AA41XAN3"/>
<dbReference type="CDD" id="cd17748">
    <property type="entry name" value="BRCT_DNA_ligase_like"/>
    <property type="match status" value="1"/>
</dbReference>
<proteinExistence type="predicted"/>
<dbReference type="GO" id="GO:0008408">
    <property type="term" value="F:3'-5' exonuclease activity"/>
    <property type="evidence" value="ECO:0007669"/>
    <property type="project" value="TreeGrafter"/>
</dbReference>
<dbReference type="SUPFAM" id="SSF53098">
    <property type="entry name" value="Ribonuclease H-like"/>
    <property type="match status" value="1"/>
</dbReference>
<organism evidence="5 6">
    <name type="scientific">Ectobacillus ponti</name>
    <dbReference type="NCBI Taxonomy" id="2961894"/>
    <lineage>
        <taxon>Bacteria</taxon>
        <taxon>Bacillati</taxon>
        <taxon>Bacillota</taxon>
        <taxon>Bacilli</taxon>
        <taxon>Bacillales</taxon>
        <taxon>Bacillaceae</taxon>
        <taxon>Ectobacillus</taxon>
    </lineage>
</organism>
<dbReference type="Proteomes" id="UP001156102">
    <property type="component" value="Unassembled WGS sequence"/>
</dbReference>
<dbReference type="SUPFAM" id="SSF52113">
    <property type="entry name" value="BRCT domain"/>
    <property type="match status" value="1"/>
</dbReference>
<dbReference type="EMBL" id="JANCLT010000009">
    <property type="protein sequence ID" value="MCP8969995.1"/>
    <property type="molecule type" value="Genomic_DNA"/>
</dbReference>
<evidence type="ECO:0000259" key="4">
    <source>
        <dbReference type="PROSITE" id="PS50172"/>
    </source>
</evidence>
<dbReference type="Gene3D" id="3.40.50.10190">
    <property type="entry name" value="BRCT domain"/>
    <property type="match status" value="1"/>
</dbReference>
<protein>
    <submittedName>
        <fullName evidence="5">Exonuclease domain-containing protein</fullName>
    </submittedName>
</protein>
<dbReference type="RefSeq" id="WP_254759916.1">
    <property type="nucleotide sequence ID" value="NZ_JANCLT010000009.1"/>
</dbReference>
<dbReference type="FunFam" id="3.30.420.10:FF:000045">
    <property type="entry name" value="3'-5' exonuclease DinG"/>
    <property type="match status" value="1"/>
</dbReference>
<gene>
    <name evidence="5" type="ORF">NK662_15845</name>
</gene>
<dbReference type="InterPro" id="IPR001357">
    <property type="entry name" value="BRCT_dom"/>
</dbReference>
<keyword evidence="6" id="KW-1185">Reference proteome</keyword>
<evidence type="ECO:0000313" key="6">
    <source>
        <dbReference type="Proteomes" id="UP001156102"/>
    </source>
</evidence>
<keyword evidence="3 5" id="KW-0269">Exonuclease</keyword>
<dbReference type="Pfam" id="PF00929">
    <property type="entry name" value="RNase_T"/>
    <property type="match status" value="1"/>
</dbReference>
<keyword evidence="1" id="KW-0540">Nuclease</keyword>
<dbReference type="CDD" id="cd06130">
    <property type="entry name" value="DNA_pol_III_epsilon_like"/>
    <property type="match status" value="1"/>
</dbReference>
<dbReference type="InterPro" id="IPR013520">
    <property type="entry name" value="Ribonucl_H"/>
</dbReference>
<dbReference type="Pfam" id="PF00533">
    <property type="entry name" value="BRCT"/>
    <property type="match status" value="1"/>
</dbReference>
<dbReference type="PANTHER" id="PTHR30231">
    <property type="entry name" value="DNA POLYMERASE III SUBUNIT EPSILON"/>
    <property type="match status" value="1"/>
</dbReference>
<comment type="caution">
    <text evidence="5">The sequence shown here is derived from an EMBL/GenBank/DDBJ whole genome shotgun (WGS) entry which is preliminary data.</text>
</comment>
<dbReference type="GO" id="GO:0005829">
    <property type="term" value="C:cytosol"/>
    <property type="evidence" value="ECO:0007669"/>
    <property type="project" value="TreeGrafter"/>
</dbReference>
<dbReference type="PROSITE" id="PS50172">
    <property type="entry name" value="BRCT"/>
    <property type="match status" value="1"/>
</dbReference>
<reference evidence="5" key="1">
    <citation type="submission" date="2022-07" db="EMBL/GenBank/DDBJ databases">
        <authorList>
            <person name="Li W.-J."/>
            <person name="Deng Q.-Q."/>
        </authorList>
    </citation>
    <scope>NUCLEOTIDE SEQUENCE</scope>
    <source>
        <strain evidence="5">SYSU M60031</strain>
    </source>
</reference>
<evidence type="ECO:0000256" key="3">
    <source>
        <dbReference type="ARBA" id="ARBA00022839"/>
    </source>
</evidence>
<dbReference type="InterPro" id="IPR036397">
    <property type="entry name" value="RNaseH_sf"/>
</dbReference>
<dbReference type="InterPro" id="IPR036420">
    <property type="entry name" value="BRCT_dom_sf"/>
</dbReference>
<dbReference type="SMART" id="SM00479">
    <property type="entry name" value="EXOIII"/>
    <property type="match status" value="1"/>
</dbReference>